<dbReference type="EMBL" id="GGEC01057749">
    <property type="protein sequence ID" value="MBX38233.1"/>
    <property type="molecule type" value="Transcribed_RNA"/>
</dbReference>
<organism evidence="1">
    <name type="scientific">Rhizophora mucronata</name>
    <name type="common">Asiatic mangrove</name>
    <dbReference type="NCBI Taxonomy" id="61149"/>
    <lineage>
        <taxon>Eukaryota</taxon>
        <taxon>Viridiplantae</taxon>
        <taxon>Streptophyta</taxon>
        <taxon>Embryophyta</taxon>
        <taxon>Tracheophyta</taxon>
        <taxon>Spermatophyta</taxon>
        <taxon>Magnoliopsida</taxon>
        <taxon>eudicotyledons</taxon>
        <taxon>Gunneridae</taxon>
        <taxon>Pentapetalae</taxon>
        <taxon>rosids</taxon>
        <taxon>fabids</taxon>
        <taxon>Malpighiales</taxon>
        <taxon>Rhizophoraceae</taxon>
        <taxon>Rhizophora</taxon>
    </lineage>
</organism>
<sequence>MQGVGGWRHLCCHRIASFCEHLLCCGCGDFLFITLHNEQQDLILVDLKCITLASMSITCVNSMSMTCKLKLGNI</sequence>
<protein>
    <submittedName>
        <fullName evidence="1">Uncharacterized protein</fullName>
    </submittedName>
</protein>
<evidence type="ECO:0000313" key="1">
    <source>
        <dbReference type="EMBL" id="MBX38233.1"/>
    </source>
</evidence>
<reference evidence="1" key="1">
    <citation type="submission" date="2018-02" db="EMBL/GenBank/DDBJ databases">
        <title>Rhizophora mucronata_Transcriptome.</title>
        <authorList>
            <person name="Meera S.P."/>
            <person name="Sreeshan A."/>
            <person name="Augustine A."/>
        </authorList>
    </citation>
    <scope>NUCLEOTIDE SEQUENCE</scope>
    <source>
        <tissue evidence="1">Leaf</tissue>
    </source>
</reference>
<accession>A0A2P2N6Z2</accession>
<name>A0A2P2N6Z2_RHIMU</name>
<proteinExistence type="predicted"/>
<dbReference type="AlphaFoldDB" id="A0A2P2N6Z2"/>